<dbReference type="AlphaFoldDB" id="A0A183G9A4"/>
<organism evidence="2 3">
    <name type="scientific">Heligmosomoides polygyrus</name>
    <name type="common">Parasitic roundworm</name>
    <dbReference type="NCBI Taxonomy" id="6339"/>
    <lineage>
        <taxon>Eukaryota</taxon>
        <taxon>Metazoa</taxon>
        <taxon>Ecdysozoa</taxon>
        <taxon>Nematoda</taxon>
        <taxon>Chromadorea</taxon>
        <taxon>Rhabditida</taxon>
        <taxon>Rhabditina</taxon>
        <taxon>Rhabditomorpha</taxon>
        <taxon>Strongyloidea</taxon>
        <taxon>Heligmosomidae</taxon>
        <taxon>Heligmosomoides</taxon>
    </lineage>
</organism>
<dbReference type="WBParaSite" id="HPBE_0001851601-mRNA-1">
    <property type="protein sequence ID" value="HPBE_0001851601-mRNA-1"/>
    <property type="gene ID" value="HPBE_0001851601"/>
</dbReference>
<gene>
    <name evidence="1" type="ORF">HPBE_LOCUS18515</name>
</gene>
<reference evidence="1 2" key="1">
    <citation type="submission" date="2018-11" db="EMBL/GenBank/DDBJ databases">
        <authorList>
            <consortium name="Pathogen Informatics"/>
        </authorList>
    </citation>
    <scope>NUCLEOTIDE SEQUENCE [LARGE SCALE GENOMIC DNA]</scope>
</reference>
<evidence type="ECO:0000313" key="3">
    <source>
        <dbReference type="WBParaSite" id="HPBE_0001851601-mRNA-1"/>
    </source>
</evidence>
<evidence type="ECO:0000313" key="1">
    <source>
        <dbReference type="EMBL" id="VDP11880.1"/>
    </source>
</evidence>
<accession>A0A3P8B422</accession>
<sequence length="80" mass="9082">MATMNTHSSTCELIRHDTIDTLKTEALLSEMVHGQPRQFTDSSQLPKSCERAEPAVHPRVCQMVPFDITSYALISRHNDR</sequence>
<name>A0A183G9A4_HELPZ</name>
<reference evidence="3" key="2">
    <citation type="submission" date="2019-09" db="UniProtKB">
        <authorList>
            <consortium name="WormBaseParasite"/>
        </authorList>
    </citation>
    <scope>IDENTIFICATION</scope>
</reference>
<proteinExistence type="predicted"/>
<dbReference type="EMBL" id="UZAH01030737">
    <property type="protein sequence ID" value="VDP11880.1"/>
    <property type="molecule type" value="Genomic_DNA"/>
</dbReference>
<dbReference type="Proteomes" id="UP000050761">
    <property type="component" value="Unassembled WGS sequence"/>
</dbReference>
<evidence type="ECO:0000313" key="2">
    <source>
        <dbReference type="Proteomes" id="UP000050761"/>
    </source>
</evidence>
<accession>A0A183G9A4</accession>
<keyword evidence="2" id="KW-1185">Reference proteome</keyword>
<protein>
    <submittedName>
        <fullName evidence="1 3">Uncharacterized protein</fullName>
    </submittedName>
</protein>